<dbReference type="UniPathway" id="UPA00077">
    <property type="reaction ID" value="UER00154"/>
</dbReference>
<keyword evidence="4 6" id="KW-0289">Folate biosynthesis</keyword>
<comment type="pathway">
    <text evidence="2 6">Cofactor biosynthesis; tetrahydrofolate biosynthesis; 2-amino-4-hydroxy-6-hydroxymethyl-7,8-dihydropteridine diphosphate from 7,8-dihydroneopterin triphosphate: step 3/4.</text>
</comment>
<feature type="domain" description="Dihydroneopterin aldolase/epimerase" evidence="7">
    <location>
        <begin position="4"/>
        <end position="116"/>
    </location>
</feature>
<keyword evidence="9" id="KW-1185">Reference proteome</keyword>
<protein>
    <recommendedName>
        <fullName evidence="6">7,8-dihydroneopterin aldolase</fullName>
        <ecNumber evidence="6">4.1.2.25</ecNumber>
    </recommendedName>
</protein>
<dbReference type="OrthoDB" id="9803748at2"/>
<evidence type="ECO:0000256" key="4">
    <source>
        <dbReference type="ARBA" id="ARBA00022909"/>
    </source>
</evidence>
<dbReference type="PANTHER" id="PTHR42844:SF1">
    <property type="entry name" value="DIHYDRONEOPTERIN ALDOLASE 1-RELATED"/>
    <property type="match status" value="1"/>
</dbReference>
<evidence type="ECO:0000313" key="9">
    <source>
        <dbReference type="Proteomes" id="UP000243588"/>
    </source>
</evidence>
<keyword evidence="5 6" id="KW-0456">Lyase</keyword>
<name>A0A1G8B3Y0_9FLAO</name>
<dbReference type="EMBL" id="FNDQ01000001">
    <property type="protein sequence ID" value="SDH27962.1"/>
    <property type="molecule type" value="Genomic_DNA"/>
</dbReference>
<reference evidence="9" key="1">
    <citation type="submission" date="2016-10" db="EMBL/GenBank/DDBJ databases">
        <authorList>
            <person name="Varghese N."/>
            <person name="Submissions S."/>
        </authorList>
    </citation>
    <scope>NUCLEOTIDE SEQUENCE [LARGE SCALE GENOMIC DNA]</scope>
    <source>
        <strain evidence="9">DSM 23313</strain>
    </source>
</reference>
<evidence type="ECO:0000256" key="5">
    <source>
        <dbReference type="ARBA" id="ARBA00023239"/>
    </source>
</evidence>
<comment type="similarity">
    <text evidence="3 6">Belongs to the DHNA family.</text>
</comment>
<proteinExistence type="inferred from homology"/>
<dbReference type="Pfam" id="PF02152">
    <property type="entry name" value="FolB"/>
    <property type="match status" value="1"/>
</dbReference>
<sequence length="118" mass="13410">MGIIKLNNIRTFSFHGCMDEEAKIGSDYRIDVVAKGDFTKAAATDELEYAIDYVHLNKIVKEEMDKRAKLLETVCQRIIDRVFVEIRMVNEVKVSVSKINPPIGGDVEYVTVEMQGVR</sequence>
<dbReference type="SMART" id="SM00905">
    <property type="entry name" value="FolB"/>
    <property type="match status" value="1"/>
</dbReference>
<dbReference type="STRING" id="702745.SAMN05421818_101133"/>
<comment type="catalytic activity">
    <reaction evidence="1 6">
        <text>7,8-dihydroneopterin = 6-hydroxymethyl-7,8-dihydropterin + glycolaldehyde</text>
        <dbReference type="Rhea" id="RHEA:10540"/>
        <dbReference type="ChEBI" id="CHEBI:17001"/>
        <dbReference type="ChEBI" id="CHEBI:17071"/>
        <dbReference type="ChEBI" id="CHEBI:44841"/>
        <dbReference type="EC" id="4.1.2.25"/>
    </reaction>
</comment>
<dbReference type="GO" id="GO:0046654">
    <property type="term" value="P:tetrahydrofolate biosynthetic process"/>
    <property type="evidence" value="ECO:0007669"/>
    <property type="project" value="UniProtKB-UniRule"/>
</dbReference>
<evidence type="ECO:0000313" key="8">
    <source>
        <dbReference type="EMBL" id="SDH27962.1"/>
    </source>
</evidence>
<evidence type="ECO:0000259" key="7">
    <source>
        <dbReference type="SMART" id="SM00905"/>
    </source>
</evidence>
<dbReference type="PANTHER" id="PTHR42844">
    <property type="entry name" value="DIHYDRONEOPTERIN ALDOLASE 1-RELATED"/>
    <property type="match status" value="1"/>
</dbReference>
<dbReference type="GO" id="GO:0046656">
    <property type="term" value="P:folic acid biosynthetic process"/>
    <property type="evidence" value="ECO:0007669"/>
    <property type="project" value="UniProtKB-UniRule"/>
</dbReference>
<dbReference type="InterPro" id="IPR006157">
    <property type="entry name" value="FolB_dom"/>
</dbReference>
<dbReference type="SUPFAM" id="SSF55620">
    <property type="entry name" value="Tetrahydrobiopterin biosynthesis enzymes-like"/>
    <property type="match status" value="1"/>
</dbReference>
<gene>
    <name evidence="8" type="ORF">SAMN05421818_101133</name>
</gene>
<accession>A0A1G8B3Y0</accession>
<dbReference type="GO" id="GO:0005737">
    <property type="term" value="C:cytoplasm"/>
    <property type="evidence" value="ECO:0007669"/>
    <property type="project" value="TreeGrafter"/>
</dbReference>
<dbReference type="NCBIfam" id="TIGR00526">
    <property type="entry name" value="folB_dom"/>
    <property type="match status" value="1"/>
</dbReference>
<dbReference type="RefSeq" id="WP_090404638.1">
    <property type="nucleotide sequence ID" value="NZ_CP047050.1"/>
</dbReference>
<organism evidence="8 9">
    <name type="scientific">Myroides phaeus</name>
    <dbReference type="NCBI Taxonomy" id="702745"/>
    <lineage>
        <taxon>Bacteria</taxon>
        <taxon>Pseudomonadati</taxon>
        <taxon>Bacteroidota</taxon>
        <taxon>Flavobacteriia</taxon>
        <taxon>Flavobacteriales</taxon>
        <taxon>Flavobacteriaceae</taxon>
        <taxon>Myroides</taxon>
    </lineage>
</organism>
<dbReference type="Proteomes" id="UP000243588">
    <property type="component" value="Unassembled WGS sequence"/>
</dbReference>
<dbReference type="NCBIfam" id="TIGR00525">
    <property type="entry name" value="folB"/>
    <property type="match status" value="1"/>
</dbReference>
<dbReference type="AlphaFoldDB" id="A0A1G8B3Y0"/>
<dbReference type="EC" id="4.1.2.25" evidence="6"/>
<dbReference type="InterPro" id="IPR006156">
    <property type="entry name" value="Dihydroneopterin_aldolase"/>
</dbReference>
<dbReference type="Gene3D" id="3.30.1130.10">
    <property type="match status" value="1"/>
</dbReference>
<evidence type="ECO:0000256" key="1">
    <source>
        <dbReference type="ARBA" id="ARBA00001353"/>
    </source>
</evidence>
<dbReference type="GO" id="GO:0004150">
    <property type="term" value="F:dihydroneopterin aldolase activity"/>
    <property type="evidence" value="ECO:0007669"/>
    <property type="project" value="UniProtKB-UniRule"/>
</dbReference>
<comment type="function">
    <text evidence="6">Catalyzes the conversion of 7,8-dihydroneopterin to 6-hydroxymethyl-7,8-dihydropterin.</text>
</comment>
<dbReference type="InterPro" id="IPR043133">
    <property type="entry name" value="GTP-CH-I_C/QueF"/>
</dbReference>
<evidence type="ECO:0000256" key="2">
    <source>
        <dbReference type="ARBA" id="ARBA00005013"/>
    </source>
</evidence>
<evidence type="ECO:0000256" key="3">
    <source>
        <dbReference type="ARBA" id="ARBA00005708"/>
    </source>
</evidence>
<evidence type="ECO:0000256" key="6">
    <source>
        <dbReference type="RuleBase" id="RU362079"/>
    </source>
</evidence>